<keyword evidence="2" id="KW-1185">Reference proteome</keyword>
<gene>
    <name evidence="1" type="ORF">BDM02DRAFT_3268826</name>
</gene>
<accession>A0ACB6ZI78</accession>
<comment type="caution">
    <text evidence="1">The sequence shown here is derived from an EMBL/GenBank/DDBJ whole genome shotgun (WGS) entry which is preliminary data.</text>
</comment>
<sequence length="1961" mass="218174">MDQPTPSNPLDDHVEQDPPSREPSGNGPVHKAVDDGGAEDPLKTMGLTSTIAGPRIPLDAKINTTTTPSHEPDSYVPRAVLKVTTKNETPDSATDPPVESNSSKNGPVSQEEPKTDDTPESKPTVGDVPQTETTPAEEQSVLEWPPKLSVQTVSLNGSDSAPSVPPTPPSRPSAVRPEAIRRDSLSVASEAGTRSSTPEPRPSTSRTRMPPSQLSTHKRSLTVSKGNTVSAVLISTALETIANSREAKRSAPLKDGVQRALDLVRSGEGGGRPREIFEPLRLACETKNEKLMIASLDCISKLISYSFFMEDSPRPNFTSPPPSPGGPNGRHSGSNQGGHEPSLVDIVVHTITSCHTESTPETVSLQIVKALLALVLSTTTLVHQSSLLKAVRTVYNIFLLSMDPVNRMVAQGGLTQIVNHVFARCKIDPSLPSFPETGSSTPKNDPALSPSSSHQQTPPTVTSPIPPSPAPESQPLSRTESTEGSETRVTKEPAPAPDGENPQEGEEHPPADAPPPHELTTNDLFIKDAFLVFRALCKLTMKPVTTESERDLKSHAMRSKLLSLHLVLTILNSHMPLIVSPHTIIYSSSNNDATSFVQAINQYLCLCLSRNAVSPVPQVFELSVEIFWRVISGLRTKLKKEIEVLLHEIFIPILEMKTSTVKQKAMILSMLQRLCDIPQALVEIYLNYDCDSEAVDNIYEHLMTIISKLGTSHTTGPQPKGSDPSSPALTPTNSKHGSTSVLPSLNTTALSVPGSIDSSTIGLSEAQLRRQGIECLVAVLKSLVTWSTGATSGITSNLSEVAIKSRASEDGLRTPAEPSERVSTFPPDTTRQSTPDILDDPSRFESAKQKKTTLLEGIKKFNFKPKRGIDWFLEAGTIPSRSPQDIAKFLLETDGLGKAMIGEYLGEGDEENITIMHAFVDLLDFKNTGFVEALRMFLQTFRLPGEAQKIDRFMLKFAERYIDGNPGTYFVNADAAYVFAYAVIMLNTDAHNPQIKPQNRMTKPQFFRNTSGINDGADIPEEVISSIYDDITNNEIRMKDEMEAALPATGAGLTNALVNVGRDLQKEAYVMQTSNMTNKTEALFKSLMRSQRRGPQGPQFFSASHFVHVKPMFEVAWLSFLAGLSGPLQETEDNEVVELCLDGFKSAIRIACFFDLELERNAFVTTLAKFTFLNNLGEMKTKNMEAIKALLDIAITEGNNLKGSWREVLQCVSQLEHMQLISSGHDIPDGRRGNRARKLPNEDLANESRSTHITVATDMVFSLSHHLSGSAIVNFVQALCDISWEEIQSSGLSQQPRLFSLQKLVEISYYNMNRIRLEWSNLWDILGEHFNQVCCHNNPHVGFFALDSLRQLAMRFLEKEELAHFKFQKDFLKPFEYTMAHNPNPDIRELVLQCLHQMIQARADNLRSGWRTMFGVFSTASKVPTERIVFSAFEIVTRLNKERFSAIVRQGSFADLTVCITDFCKVTKYQKVCLLAMAMLRGVIPVMLESQDCSLTANGGPEPNADDDPMVKYWFPVLFGFYDVIMNGEDLEIRRLALDSMFTTLKTYGEAFPVDFWDTVCQELLFPIFAVLKSPQDVSRFSTQEDMSVWLSTTMIQALRDLIDLYTFYFETLERFLDGLLDLLCVCICQENDTLARIGTSCLQQLLENNVKKLSTTRWERVTSTFAKLFKTTTPHQLFDDALRVEIDDNGSNIDDTPGKLLNFVRLDRFFLKLSVEANGDTIIPAPLSPSSAEKRNADARTNFNDRRRVFKQIIVKCVLQLLLIETLSDLLRNDEIYNTMPPDQMLRLMGVLDHSYQFARLFNEDKELRTGLWKVGFMKHLPNLLKQESSSASTLVTILLRMYFDPRPAHQAIKFQVTERLLPLGMSVLQDFNKLRSDTQMKNIMAWTPVVAEIMHGFTRLDNKAFDRYMPAIYPHATELLSKDMAPEIRYGVRGFFTRVGVVNHILDPSAMHVLAQQQP</sequence>
<organism evidence="1 2">
    <name type="scientific">Thelephora ganbajun</name>
    <name type="common">Ganba fungus</name>
    <dbReference type="NCBI Taxonomy" id="370292"/>
    <lineage>
        <taxon>Eukaryota</taxon>
        <taxon>Fungi</taxon>
        <taxon>Dikarya</taxon>
        <taxon>Basidiomycota</taxon>
        <taxon>Agaricomycotina</taxon>
        <taxon>Agaricomycetes</taxon>
        <taxon>Thelephorales</taxon>
        <taxon>Thelephoraceae</taxon>
        <taxon>Thelephora</taxon>
    </lineage>
</organism>
<reference evidence="1" key="1">
    <citation type="submission" date="2019-10" db="EMBL/GenBank/DDBJ databases">
        <authorList>
            <consortium name="DOE Joint Genome Institute"/>
            <person name="Kuo A."/>
            <person name="Miyauchi S."/>
            <person name="Kiss E."/>
            <person name="Drula E."/>
            <person name="Kohler A."/>
            <person name="Sanchez-Garcia M."/>
            <person name="Andreopoulos B."/>
            <person name="Barry K.W."/>
            <person name="Bonito G."/>
            <person name="Buee M."/>
            <person name="Carver A."/>
            <person name="Chen C."/>
            <person name="Cichocki N."/>
            <person name="Clum A."/>
            <person name="Culley D."/>
            <person name="Crous P.W."/>
            <person name="Fauchery L."/>
            <person name="Girlanda M."/>
            <person name="Hayes R."/>
            <person name="Keri Z."/>
            <person name="Labutti K."/>
            <person name="Lipzen A."/>
            <person name="Lombard V."/>
            <person name="Magnuson J."/>
            <person name="Maillard F."/>
            <person name="Morin E."/>
            <person name="Murat C."/>
            <person name="Nolan M."/>
            <person name="Ohm R."/>
            <person name="Pangilinan J."/>
            <person name="Pereira M."/>
            <person name="Perotto S."/>
            <person name="Peter M."/>
            <person name="Riley R."/>
            <person name="Sitrit Y."/>
            <person name="Stielow B."/>
            <person name="Szollosi G."/>
            <person name="Zifcakova L."/>
            <person name="Stursova M."/>
            <person name="Spatafora J.W."/>
            <person name="Tedersoo L."/>
            <person name="Vaario L.-M."/>
            <person name="Yamada A."/>
            <person name="Yan M."/>
            <person name="Wang P."/>
            <person name="Xu J."/>
            <person name="Bruns T."/>
            <person name="Baldrian P."/>
            <person name="Vilgalys R."/>
            <person name="Henrissat B."/>
            <person name="Grigoriev I.V."/>
            <person name="Hibbett D."/>
            <person name="Nagy L.G."/>
            <person name="Martin F.M."/>
        </authorList>
    </citation>
    <scope>NUCLEOTIDE SEQUENCE</scope>
    <source>
        <strain evidence="1">P2</strain>
    </source>
</reference>
<name>A0ACB6ZI78_THEGA</name>
<dbReference type="Proteomes" id="UP000886501">
    <property type="component" value="Unassembled WGS sequence"/>
</dbReference>
<reference evidence="1" key="2">
    <citation type="journal article" date="2020" name="Nat. Commun.">
        <title>Large-scale genome sequencing of mycorrhizal fungi provides insights into the early evolution of symbiotic traits.</title>
        <authorList>
            <person name="Miyauchi S."/>
            <person name="Kiss E."/>
            <person name="Kuo A."/>
            <person name="Drula E."/>
            <person name="Kohler A."/>
            <person name="Sanchez-Garcia M."/>
            <person name="Morin E."/>
            <person name="Andreopoulos B."/>
            <person name="Barry K.W."/>
            <person name="Bonito G."/>
            <person name="Buee M."/>
            <person name="Carver A."/>
            <person name="Chen C."/>
            <person name="Cichocki N."/>
            <person name="Clum A."/>
            <person name="Culley D."/>
            <person name="Crous P.W."/>
            <person name="Fauchery L."/>
            <person name="Girlanda M."/>
            <person name="Hayes R.D."/>
            <person name="Keri Z."/>
            <person name="LaButti K."/>
            <person name="Lipzen A."/>
            <person name="Lombard V."/>
            <person name="Magnuson J."/>
            <person name="Maillard F."/>
            <person name="Murat C."/>
            <person name="Nolan M."/>
            <person name="Ohm R.A."/>
            <person name="Pangilinan J."/>
            <person name="Pereira M.F."/>
            <person name="Perotto S."/>
            <person name="Peter M."/>
            <person name="Pfister S."/>
            <person name="Riley R."/>
            <person name="Sitrit Y."/>
            <person name="Stielow J.B."/>
            <person name="Szollosi G."/>
            <person name="Zifcakova L."/>
            <person name="Stursova M."/>
            <person name="Spatafora J.W."/>
            <person name="Tedersoo L."/>
            <person name="Vaario L.M."/>
            <person name="Yamada A."/>
            <person name="Yan M."/>
            <person name="Wang P."/>
            <person name="Xu J."/>
            <person name="Bruns T."/>
            <person name="Baldrian P."/>
            <person name="Vilgalys R."/>
            <person name="Dunand C."/>
            <person name="Henrissat B."/>
            <person name="Grigoriev I.V."/>
            <person name="Hibbett D."/>
            <person name="Nagy L.G."/>
            <person name="Martin F.M."/>
        </authorList>
    </citation>
    <scope>NUCLEOTIDE SEQUENCE</scope>
    <source>
        <strain evidence="1">P2</strain>
    </source>
</reference>
<evidence type="ECO:0000313" key="2">
    <source>
        <dbReference type="Proteomes" id="UP000886501"/>
    </source>
</evidence>
<protein>
    <submittedName>
        <fullName evidence="1">Uncharacterized protein</fullName>
    </submittedName>
</protein>
<dbReference type="EMBL" id="MU117999">
    <property type="protein sequence ID" value="KAF9649371.1"/>
    <property type="molecule type" value="Genomic_DNA"/>
</dbReference>
<evidence type="ECO:0000313" key="1">
    <source>
        <dbReference type="EMBL" id="KAF9649371.1"/>
    </source>
</evidence>
<proteinExistence type="predicted"/>